<dbReference type="Proteomes" id="UP000199503">
    <property type="component" value="Unassembled WGS sequence"/>
</dbReference>
<accession>A0A1H9XB72</accession>
<organism evidence="2 3">
    <name type="scientific">Lentzea albida</name>
    <dbReference type="NCBI Taxonomy" id="65499"/>
    <lineage>
        <taxon>Bacteria</taxon>
        <taxon>Bacillati</taxon>
        <taxon>Actinomycetota</taxon>
        <taxon>Actinomycetes</taxon>
        <taxon>Pseudonocardiales</taxon>
        <taxon>Pseudonocardiaceae</taxon>
        <taxon>Lentzea</taxon>
    </lineage>
</organism>
<sequence length="479" mass="50702">MQRAPVGAALPLRGLLAHRDERRFAVHRGVVAPRQIGRSAPQLRQHGRQCREDLPRRRAGRHSPRICGEDRQGVGPALGKPLIAQPVEQLGAVRVLGAPARVAGFPALVCGRTAVQHPASVREHLVLHREAPLRVEAEQGLDGGDLVGAERGTVRLAGVAQGGRGPADDGAQHDQGRTSGVGLGLLDRGEDRVHVLDVAAGARPVDGLDVPAAGGEAAGHVLAEGDAGVVLDGDVVRVVERHEVPELLVTGERGGLGGDALHQVAVGGEDVHVVVERALSRRRVRVEQSAFAPRGERHPHRTGEPLPERTGGDLHTARVPVLGMARCGGVPGAQRGQVGQLQPVPAQVELRVQRQARVAARQDEPVAAEPLVVGGVVPHHLLEQQVRERCQAHRGPGVPVSRALDGVGGDHPDRVHGTDVRVGPARGLRDWRGQRRVAAQWCGGRASHVSRTFPEPRASHVTGSTRSRVRAAVDASPRE</sequence>
<keyword evidence="3" id="KW-1185">Reference proteome</keyword>
<gene>
    <name evidence="2" type="ORF">SAMN04488000_13131</name>
</gene>
<protein>
    <submittedName>
        <fullName evidence="2">Uncharacterized protein</fullName>
    </submittedName>
</protein>
<dbReference type="AlphaFoldDB" id="A0A1H9XB72"/>
<feature type="compositionally biased region" description="Basic and acidic residues" evidence="1">
    <location>
        <begin position="408"/>
        <end position="419"/>
    </location>
</feature>
<evidence type="ECO:0000313" key="3">
    <source>
        <dbReference type="Proteomes" id="UP000199503"/>
    </source>
</evidence>
<feature type="region of interest" description="Disordered" evidence="1">
    <location>
        <begin position="159"/>
        <end position="180"/>
    </location>
</feature>
<name>A0A1H9XB72_9PSEU</name>
<feature type="region of interest" description="Disordered" evidence="1">
    <location>
        <begin position="392"/>
        <end position="421"/>
    </location>
</feature>
<evidence type="ECO:0000256" key="1">
    <source>
        <dbReference type="SAM" id="MobiDB-lite"/>
    </source>
</evidence>
<feature type="region of interest" description="Disordered" evidence="1">
    <location>
        <begin position="289"/>
        <end position="314"/>
    </location>
</feature>
<evidence type="ECO:0000313" key="2">
    <source>
        <dbReference type="EMBL" id="SES43309.1"/>
    </source>
</evidence>
<dbReference type="STRING" id="65499.SAMN04488000_13131"/>
<feature type="compositionally biased region" description="Basic and acidic residues" evidence="1">
    <location>
        <begin position="166"/>
        <end position="176"/>
    </location>
</feature>
<feature type="compositionally biased region" description="Basic and acidic residues" evidence="1">
    <location>
        <begin position="301"/>
        <end position="314"/>
    </location>
</feature>
<reference evidence="3" key="1">
    <citation type="submission" date="2016-10" db="EMBL/GenBank/DDBJ databases">
        <authorList>
            <person name="Varghese N."/>
            <person name="Submissions S."/>
        </authorList>
    </citation>
    <scope>NUCLEOTIDE SEQUENCE [LARGE SCALE GENOMIC DNA]</scope>
    <source>
        <strain evidence="3">DSM 44437</strain>
    </source>
</reference>
<dbReference type="EMBL" id="FOFV01000031">
    <property type="protein sequence ID" value="SES43309.1"/>
    <property type="molecule type" value="Genomic_DNA"/>
</dbReference>
<feature type="region of interest" description="Disordered" evidence="1">
    <location>
        <begin position="450"/>
        <end position="479"/>
    </location>
</feature>
<proteinExistence type="predicted"/>
<feature type="region of interest" description="Disordered" evidence="1">
    <location>
        <begin position="40"/>
        <end position="72"/>
    </location>
</feature>